<reference evidence="2 3" key="1">
    <citation type="submission" date="2022-10" db="EMBL/GenBank/DDBJ databases">
        <title>Draft genome sequence of Streptomyces sp. YSPA8.</title>
        <authorList>
            <person name="Moriuchi R."/>
            <person name="Dohra H."/>
            <person name="Yamamura H."/>
            <person name="Kodani S."/>
        </authorList>
    </citation>
    <scope>NUCLEOTIDE SEQUENCE [LARGE SCALE GENOMIC DNA]</scope>
    <source>
        <strain evidence="2 3">YSPA8</strain>
        <plasmid evidence="2 3">pYSPA8-1</plasmid>
    </source>
</reference>
<dbReference type="EMBL" id="LC735414">
    <property type="protein sequence ID" value="BDT39518.1"/>
    <property type="molecule type" value="Genomic_DNA"/>
</dbReference>
<evidence type="ECO:0000313" key="3">
    <source>
        <dbReference type="Proteomes" id="UP001291653"/>
    </source>
</evidence>
<protein>
    <recommendedName>
        <fullName evidence="4">Portal protein</fullName>
    </recommendedName>
</protein>
<evidence type="ECO:0000256" key="1">
    <source>
        <dbReference type="SAM" id="MobiDB-lite"/>
    </source>
</evidence>
<geneLocation type="plasmid" evidence="2 3">
    <name>pYSPA8-1</name>
</geneLocation>
<keyword evidence="2" id="KW-0614">Plasmid</keyword>
<feature type="region of interest" description="Disordered" evidence="1">
    <location>
        <begin position="475"/>
        <end position="553"/>
    </location>
</feature>
<proteinExistence type="predicted"/>
<organism evidence="2 3">
    <name type="scientific">Streptomyces yaizuensis</name>
    <dbReference type="NCBI Taxonomy" id="2989713"/>
    <lineage>
        <taxon>Bacteria</taxon>
        <taxon>Bacillati</taxon>
        <taxon>Actinomycetota</taxon>
        <taxon>Actinomycetes</taxon>
        <taxon>Kitasatosporales</taxon>
        <taxon>Streptomycetaceae</taxon>
        <taxon>Streptomyces</taxon>
    </lineage>
</organism>
<dbReference type="Proteomes" id="UP001291653">
    <property type="component" value="Plasmid pYSPA8-1"/>
</dbReference>
<dbReference type="AlphaFoldDB" id="A0AA86MBH2"/>
<feature type="compositionally biased region" description="Pro residues" evidence="1">
    <location>
        <begin position="522"/>
        <end position="534"/>
    </location>
</feature>
<dbReference type="RefSeq" id="WP_323452001.1">
    <property type="nucleotide sequence ID" value="NZ_LC735414.1"/>
</dbReference>
<keyword evidence="3" id="KW-1185">Reference proteome</keyword>
<feature type="region of interest" description="Disordered" evidence="1">
    <location>
        <begin position="1"/>
        <end position="20"/>
    </location>
</feature>
<evidence type="ECO:0008006" key="4">
    <source>
        <dbReference type="Google" id="ProtNLM"/>
    </source>
</evidence>
<gene>
    <name evidence="2" type="ORF">SYYSPA8_37000</name>
</gene>
<name>A0AA86MBH2_9ACTN</name>
<evidence type="ECO:0000313" key="2">
    <source>
        <dbReference type="EMBL" id="BDT39518.1"/>
    </source>
</evidence>
<feature type="compositionally biased region" description="Basic and acidic residues" evidence="1">
    <location>
        <begin position="1"/>
        <end position="12"/>
    </location>
</feature>
<accession>A0AA86MBH2</accession>
<sequence>MPPFLRHERPQPELDEESGAVVDTGRTRILASAALVTQDQVHAVTTRRAPWQPEAWDRYDEVPELRSGTDWLANACSRVRFYAGRIDADGSTVPEPVTEGDPDAERLLQPLDELFNAGAGQAEMIRRWVTHLEIPGESFLAGFTDPHLKARRWLAASGDELRTGIDGRPEIQLPETIEWVPLNIGSPQDKGDASALIRLWQPHARRAIDPDSSIIALRGVLRQILALSAHINASADSRLAGAGLLGIPDDLTVVGGTDTSDGPNPLSSSPLVRALMESMIAPIKDRGLAGAVVPLMLTGSAESIAALKHLTFATPFDERVGELLEKAIRRLATGLSIPAEILLGLGNGTYWNSFLIKDEAIQVAVAPRVELLCEALTHHFYRPMLQQLGVGQPEEWGIGYDITALSQRPDRAPEAEKAHTSGVLSDAALLRELGFDEEDMPKEEERKRRLREKIALANPALAPQMLRQLGIDVEDPAAPEVPGPRALEPVGPGDAPALPPGQNEPAEGAADNPQQDPATARPVPPEEPSLPGPRPGLTSAAGLPPSHHGDDEVAPEAVRLPGQATASPTTSEPVGELVPAAPVTAAATAARDDEWQMRFMEFATVRALERSGQWLLNSYGRGYRGALQEVPLAQIHTHLKAQPNWHNTMLAGAYRELTALATDQPWMIDTVDRYVRALLAEGVPHHRDYLLMALEQTAEAAAHAA</sequence>